<comment type="caution">
    <text evidence="3">The sequence shown here is derived from an EMBL/GenBank/DDBJ whole genome shotgun (WGS) entry which is preliminary data.</text>
</comment>
<protein>
    <submittedName>
        <fullName evidence="3">Xaa-Pro aminopeptidase</fullName>
    </submittedName>
</protein>
<dbReference type="Pfam" id="PF01321">
    <property type="entry name" value="Creatinase_N"/>
    <property type="match status" value="1"/>
</dbReference>
<dbReference type="InterPro" id="IPR050659">
    <property type="entry name" value="Peptidase_M24B"/>
</dbReference>
<keyword evidence="3" id="KW-0031">Aminopeptidase</keyword>
<accession>A0ABS4ITV7</accession>
<reference evidence="3 4" key="1">
    <citation type="submission" date="2021-03" db="EMBL/GenBank/DDBJ databases">
        <title>Genomic Encyclopedia of Type Strains, Phase IV (KMG-IV): sequencing the most valuable type-strain genomes for metagenomic binning, comparative biology and taxonomic classification.</title>
        <authorList>
            <person name="Goeker M."/>
        </authorList>
    </citation>
    <scope>NUCLEOTIDE SEQUENCE [LARGE SCALE GENOMIC DNA]</scope>
    <source>
        <strain evidence="3 4">DSM 26048</strain>
    </source>
</reference>
<dbReference type="Gene3D" id="3.90.230.10">
    <property type="entry name" value="Creatinase/methionine aminopeptidase superfamily"/>
    <property type="match status" value="1"/>
</dbReference>
<dbReference type="InterPro" id="IPR029149">
    <property type="entry name" value="Creatin/AminoP/Spt16_N"/>
</dbReference>
<dbReference type="PANTHER" id="PTHR46112:SF2">
    <property type="entry name" value="XAA-PRO AMINOPEPTIDASE P-RELATED"/>
    <property type="match status" value="1"/>
</dbReference>
<dbReference type="Pfam" id="PF00557">
    <property type="entry name" value="Peptidase_M24"/>
    <property type="match status" value="1"/>
</dbReference>
<dbReference type="InterPro" id="IPR000994">
    <property type="entry name" value="Pept_M24"/>
</dbReference>
<evidence type="ECO:0000259" key="1">
    <source>
        <dbReference type="Pfam" id="PF00557"/>
    </source>
</evidence>
<name>A0ABS4ITV7_9BACL</name>
<dbReference type="Proteomes" id="UP001519287">
    <property type="component" value="Unassembled WGS sequence"/>
</dbReference>
<dbReference type="RefSeq" id="WP_209971701.1">
    <property type="nucleotide sequence ID" value="NZ_JAGGLB010000007.1"/>
</dbReference>
<keyword evidence="4" id="KW-1185">Reference proteome</keyword>
<dbReference type="CDD" id="cd01066">
    <property type="entry name" value="APP_MetAP"/>
    <property type="match status" value="1"/>
</dbReference>
<dbReference type="Gene3D" id="3.40.350.10">
    <property type="entry name" value="Creatinase/prolidase N-terminal domain"/>
    <property type="match status" value="1"/>
</dbReference>
<dbReference type="InterPro" id="IPR036005">
    <property type="entry name" value="Creatinase/aminopeptidase-like"/>
</dbReference>
<evidence type="ECO:0000259" key="2">
    <source>
        <dbReference type="Pfam" id="PF01321"/>
    </source>
</evidence>
<organism evidence="3 4">
    <name type="scientific">Paenibacillus eucommiae</name>
    <dbReference type="NCBI Taxonomy" id="1355755"/>
    <lineage>
        <taxon>Bacteria</taxon>
        <taxon>Bacillati</taxon>
        <taxon>Bacillota</taxon>
        <taxon>Bacilli</taxon>
        <taxon>Bacillales</taxon>
        <taxon>Paenibacillaceae</taxon>
        <taxon>Paenibacillus</taxon>
    </lineage>
</organism>
<dbReference type="InterPro" id="IPR000587">
    <property type="entry name" value="Creatinase_N"/>
</dbReference>
<feature type="domain" description="Peptidase M24" evidence="1">
    <location>
        <begin position="186"/>
        <end position="387"/>
    </location>
</feature>
<feature type="domain" description="Creatinase N-terminal" evidence="2">
    <location>
        <begin position="27"/>
        <end position="177"/>
    </location>
</feature>
<dbReference type="SUPFAM" id="SSF55920">
    <property type="entry name" value="Creatinase/aminopeptidase"/>
    <property type="match status" value="1"/>
</dbReference>
<evidence type="ECO:0000313" key="4">
    <source>
        <dbReference type="Proteomes" id="UP001519287"/>
    </source>
</evidence>
<dbReference type="EMBL" id="JAGGLB010000007">
    <property type="protein sequence ID" value="MBP1990943.1"/>
    <property type="molecule type" value="Genomic_DNA"/>
</dbReference>
<dbReference type="SUPFAM" id="SSF53092">
    <property type="entry name" value="Creatinase/prolidase N-terminal domain"/>
    <property type="match status" value="1"/>
</dbReference>
<gene>
    <name evidence="3" type="ORF">J2Z66_002550</name>
</gene>
<proteinExistence type="predicted"/>
<keyword evidence="3" id="KW-0645">Protease</keyword>
<evidence type="ECO:0000313" key="3">
    <source>
        <dbReference type="EMBL" id="MBP1990943.1"/>
    </source>
</evidence>
<keyword evidence="3" id="KW-0378">Hydrolase</keyword>
<dbReference type="PANTHER" id="PTHR46112">
    <property type="entry name" value="AMINOPEPTIDASE"/>
    <property type="match status" value="1"/>
</dbReference>
<sequence>MQIERTDTEHTGYTSLLRIPAEEFADRVRKLRVLMSEQGIQACLIYGDEYRKENLRYMSNYWPLFERGAVMVPLTGEPFVIAAPEGEMFCRETSAWPDIRLLPEFNCVTVPDKIEYPLAHYTSLTAISRELQSSHPLQRIGLVGIDAMPVPLMKMIEQSFEGVEIVDAGDLLFKLRMTKTANEIACLQEAARIADAGYKMMINQVKPGMTELELASLAYGECTRQGAESIPFCLLTSGERVHTIIGRASGKVIENGDMIMAAIAVQVEGYVATLNFPFVAGEISSEQQAFITILVEAEDQALSQIKAGAKQSEVVRAVKAYFKDKDVTEYDLYPPLHGCGLAEAESPYPDENSEAIFAAGMTVNTDVSLFGHPHGSNRIEESLLVTDTGYESMSKLVRQLSTTWKETGIVKVLE</sequence>
<dbReference type="GO" id="GO:0004177">
    <property type="term" value="F:aminopeptidase activity"/>
    <property type="evidence" value="ECO:0007669"/>
    <property type="project" value="UniProtKB-KW"/>
</dbReference>